<comment type="caution">
    <text evidence="2">The sequence shown here is derived from an EMBL/GenBank/DDBJ whole genome shotgun (WGS) entry which is preliminary data.</text>
</comment>
<evidence type="ECO:0000313" key="2">
    <source>
        <dbReference type="EMBL" id="CAE7228843.1"/>
    </source>
</evidence>
<accession>A0A8H3EDS4</accession>
<proteinExistence type="predicted"/>
<keyword evidence="1" id="KW-1133">Transmembrane helix</keyword>
<dbReference type="CDD" id="cd12087">
    <property type="entry name" value="TM_EGFR-like"/>
    <property type="match status" value="1"/>
</dbReference>
<keyword evidence="1" id="KW-0472">Membrane</keyword>
<dbReference type="Proteomes" id="UP000663827">
    <property type="component" value="Unassembled WGS sequence"/>
</dbReference>
<feature type="transmembrane region" description="Helical" evidence="1">
    <location>
        <begin position="90"/>
        <end position="114"/>
    </location>
</feature>
<evidence type="ECO:0000256" key="1">
    <source>
        <dbReference type="SAM" id="Phobius"/>
    </source>
</evidence>
<gene>
    <name evidence="2" type="ORF">RDB_LOCUS181194</name>
</gene>
<sequence>MVPRYYFSDKRSENGWALITIDDGEGELVSTFLESWDNRWFSQALCWSKTDLGNGPHTIKITHSDHAGKYVSLDFFKYTPHSGGKRSPSLIAIVAGSVGGGLLLVISGIVLYLIHRRLSSTDTPQTELGDAKEEAGILRTAELQSPSLPYASEQVTSDNQVMVHQRLRSEKTRSGLSVYTGLPEPQTA</sequence>
<organism evidence="2 3">
    <name type="scientific">Rhizoctonia solani</name>
    <dbReference type="NCBI Taxonomy" id="456999"/>
    <lineage>
        <taxon>Eukaryota</taxon>
        <taxon>Fungi</taxon>
        <taxon>Dikarya</taxon>
        <taxon>Basidiomycota</taxon>
        <taxon>Agaricomycotina</taxon>
        <taxon>Agaricomycetes</taxon>
        <taxon>Cantharellales</taxon>
        <taxon>Ceratobasidiaceae</taxon>
        <taxon>Rhizoctonia</taxon>
    </lineage>
</organism>
<protein>
    <submittedName>
        <fullName evidence="2">Uncharacterized protein</fullName>
    </submittedName>
</protein>
<evidence type="ECO:0000313" key="3">
    <source>
        <dbReference type="Proteomes" id="UP000663827"/>
    </source>
</evidence>
<dbReference type="EMBL" id="CAJNJQ010006461">
    <property type="protein sequence ID" value="CAE7228843.1"/>
    <property type="molecule type" value="Genomic_DNA"/>
</dbReference>
<dbReference type="AlphaFoldDB" id="A0A8H3EDS4"/>
<reference evidence="2" key="1">
    <citation type="submission" date="2021-01" db="EMBL/GenBank/DDBJ databases">
        <authorList>
            <person name="Kaushik A."/>
        </authorList>
    </citation>
    <scope>NUCLEOTIDE SEQUENCE</scope>
    <source>
        <strain evidence="2">AG5</strain>
    </source>
</reference>
<keyword evidence="1" id="KW-0812">Transmembrane</keyword>
<name>A0A8H3EDS4_9AGAM</name>
<dbReference type="Gene3D" id="2.60.120.260">
    <property type="entry name" value="Galactose-binding domain-like"/>
    <property type="match status" value="1"/>
</dbReference>